<feature type="region of interest" description="Disordered" evidence="1">
    <location>
        <begin position="273"/>
        <end position="325"/>
    </location>
</feature>
<dbReference type="InterPro" id="IPR040256">
    <property type="entry name" value="At4g02000-like"/>
</dbReference>
<evidence type="ECO:0000259" key="2">
    <source>
        <dbReference type="Pfam" id="PF14111"/>
    </source>
</evidence>
<evidence type="ECO:0000259" key="3">
    <source>
        <dbReference type="Pfam" id="PF14392"/>
    </source>
</evidence>
<dbReference type="InterPro" id="IPR025558">
    <property type="entry name" value="DUF4283"/>
</dbReference>
<feature type="domain" description="Zinc knuckle CX2CX4HX4C" evidence="3">
    <location>
        <begin position="185"/>
        <end position="233"/>
    </location>
</feature>
<evidence type="ECO:0008006" key="6">
    <source>
        <dbReference type="Google" id="ProtNLM"/>
    </source>
</evidence>
<dbReference type="EMBL" id="MJEQ01003528">
    <property type="protein sequence ID" value="OIT22738.1"/>
    <property type="molecule type" value="Genomic_DNA"/>
</dbReference>
<dbReference type="OMA" id="TMADLWH"/>
<gene>
    <name evidence="4" type="ORF">A4A49_31172</name>
</gene>
<sequence length="367" mass="42143">MASTRPTDGSPPWEEMSGLNLGDSEIDLYYGDDADLASQSLHDDTTQWCIVARVLTDKVINPKFFKDVLAKAIRPMECMVVKELGNNVFAFQFFDEMDYTRTLKDGPWNFEQCTIIMNPLQPGQNPRYVELTKLEIWIQIHDLVGALRSERVVKDIGNTLGEFQYADPKNHDSIWRDYMRVRVQIDVRNPLKKTMTIRRPGGSCIQVSFRYERLGIFCFYCGILGHTDKFCRKLWQNRGQTTEPFAYGPWLRAERRSVVMAGARWLKPENWAEERNRKDKEIPTSSGERENQGARNGEGSDPVLKNRGGNFTNFRKEGIGNGNEGEQMMENVGMGSKKERVQFMEMESENLGLVRVTEIRNGKAICV</sequence>
<organism evidence="4 5">
    <name type="scientific">Nicotiana attenuata</name>
    <name type="common">Coyote tobacco</name>
    <dbReference type="NCBI Taxonomy" id="49451"/>
    <lineage>
        <taxon>Eukaryota</taxon>
        <taxon>Viridiplantae</taxon>
        <taxon>Streptophyta</taxon>
        <taxon>Embryophyta</taxon>
        <taxon>Tracheophyta</taxon>
        <taxon>Spermatophyta</taxon>
        <taxon>Magnoliopsida</taxon>
        <taxon>eudicotyledons</taxon>
        <taxon>Gunneridae</taxon>
        <taxon>Pentapetalae</taxon>
        <taxon>asterids</taxon>
        <taxon>lamiids</taxon>
        <taxon>Solanales</taxon>
        <taxon>Solanaceae</taxon>
        <taxon>Nicotianoideae</taxon>
        <taxon>Nicotianeae</taxon>
        <taxon>Nicotiana</taxon>
    </lineage>
</organism>
<evidence type="ECO:0000313" key="4">
    <source>
        <dbReference type="EMBL" id="OIT22738.1"/>
    </source>
</evidence>
<protein>
    <recommendedName>
        <fullName evidence="6">CCHC-type domain-containing protein</fullName>
    </recommendedName>
</protein>
<reference evidence="4" key="1">
    <citation type="submission" date="2016-11" db="EMBL/GenBank/DDBJ databases">
        <title>The genome of Nicotiana attenuata.</title>
        <authorList>
            <person name="Xu S."/>
            <person name="Brockmoeller T."/>
            <person name="Gaquerel E."/>
            <person name="Navarro A."/>
            <person name="Kuhl H."/>
            <person name="Gase K."/>
            <person name="Ling Z."/>
            <person name="Zhou W."/>
            <person name="Kreitzer C."/>
            <person name="Stanke M."/>
            <person name="Tang H."/>
            <person name="Lyons E."/>
            <person name="Pandey P."/>
            <person name="Pandey S.P."/>
            <person name="Timmermann B."/>
            <person name="Baldwin I.T."/>
        </authorList>
    </citation>
    <scope>NUCLEOTIDE SEQUENCE [LARGE SCALE GENOMIC DNA]</scope>
    <source>
        <strain evidence="4">UT</strain>
    </source>
</reference>
<dbReference type="InterPro" id="IPR025836">
    <property type="entry name" value="Zn_knuckle_CX2CX4HX4C"/>
</dbReference>
<accession>A0A1J6JY97</accession>
<evidence type="ECO:0000313" key="5">
    <source>
        <dbReference type="Proteomes" id="UP000187609"/>
    </source>
</evidence>
<dbReference type="PANTHER" id="PTHR31286">
    <property type="entry name" value="GLYCINE-RICH CELL WALL STRUCTURAL PROTEIN 1.8-LIKE"/>
    <property type="match status" value="1"/>
</dbReference>
<dbReference type="PANTHER" id="PTHR31286:SF153">
    <property type="entry name" value="DUF4283 DOMAIN PROTEIN"/>
    <property type="match status" value="1"/>
</dbReference>
<keyword evidence="5" id="KW-1185">Reference proteome</keyword>
<proteinExistence type="predicted"/>
<dbReference type="Proteomes" id="UP000187609">
    <property type="component" value="Unassembled WGS sequence"/>
</dbReference>
<feature type="compositionally biased region" description="Basic and acidic residues" evidence="1">
    <location>
        <begin position="273"/>
        <end position="292"/>
    </location>
</feature>
<evidence type="ECO:0000256" key="1">
    <source>
        <dbReference type="SAM" id="MobiDB-lite"/>
    </source>
</evidence>
<feature type="domain" description="DUF4283" evidence="2">
    <location>
        <begin position="46"/>
        <end position="126"/>
    </location>
</feature>
<dbReference type="Pfam" id="PF14392">
    <property type="entry name" value="zf-CCHC_4"/>
    <property type="match status" value="1"/>
</dbReference>
<dbReference type="AlphaFoldDB" id="A0A1J6JY97"/>
<comment type="caution">
    <text evidence="4">The sequence shown here is derived from an EMBL/GenBank/DDBJ whole genome shotgun (WGS) entry which is preliminary data.</text>
</comment>
<dbReference type="Gramene" id="OIT22738">
    <property type="protein sequence ID" value="OIT22738"/>
    <property type="gene ID" value="A4A49_31172"/>
</dbReference>
<dbReference type="Pfam" id="PF14111">
    <property type="entry name" value="DUF4283"/>
    <property type="match status" value="1"/>
</dbReference>
<name>A0A1J6JY97_NICAT</name>